<dbReference type="AlphaFoldDB" id="A0A0G4E4X4"/>
<reference evidence="1" key="2">
    <citation type="submission" date="2015-06" db="EMBL/GenBank/DDBJ databases">
        <title>Environmentally co-occuring mercury resistance plasmids are genetically and phenotypically diverse and confer variable context-dependent fitness effects.</title>
        <authorList>
            <person name="Hall J.P.J."/>
            <person name="Harrison E."/>
            <person name="Lilley A.K."/>
            <person name="Paterson S."/>
            <person name="Spiers A.J."/>
            <person name="Brockhurst M.A."/>
        </authorList>
    </citation>
    <scope>NUCLEOTIDE SEQUENCE [LARGE SCALE GENOMIC DNA]</scope>
    <source>
        <strain evidence="1">SBW25</strain>
        <plasmid evidence="1">pQBR57</plasmid>
    </source>
</reference>
<gene>
    <name evidence="1" type="ORF">PQBR57_0034</name>
</gene>
<accession>A0A0G4E4X4</accession>
<proteinExistence type="predicted"/>
<geneLocation type="plasmid" evidence="1">
    <name>pQBR57</name>
</geneLocation>
<organism evidence="1">
    <name type="scientific">Pseudomonas fluorescens (strain SBW25)</name>
    <dbReference type="NCBI Taxonomy" id="216595"/>
    <lineage>
        <taxon>Bacteria</taxon>
        <taxon>Pseudomonadati</taxon>
        <taxon>Pseudomonadota</taxon>
        <taxon>Gammaproteobacteria</taxon>
        <taxon>Pseudomonadales</taxon>
        <taxon>Pseudomonadaceae</taxon>
        <taxon>Pseudomonas</taxon>
    </lineage>
</organism>
<name>A0A0G4E4X4_PSEFS</name>
<protein>
    <submittedName>
        <fullName evidence="1">Uncharacterized protein</fullName>
    </submittedName>
</protein>
<dbReference type="EMBL" id="LN713926">
    <property type="protein sequence ID" value="CEK41987.1"/>
    <property type="molecule type" value="Genomic_DNA"/>
</dbReference>
<evidence type="ECO:0000313" key="1">
    <source>
        <dbReference type="EMBL" id="CEK41987.1"/>
    </source>
</evidence>
<sequence length="111" mass="12390">MNACVIKLDHKRLYAELPPSLVLDLLSDVVTRYEGLFTFCEPHYPDGQPELLFKALASGYGLSPCDEAVRIETIDLRAVRVSPKLAPDDQWKDVFVGRILAATFASTINRP</sequence>
<keyword evidence="1" id="KW-0614">Plasmid</keyword>
<dbReference type="RefSeq" id="WP_192963209.1">
    <property type="nucleotide sequence ID" value="NZ_LN713926.1"/>
</dbReference>
<reference evidence="1" key="1">
    <citation type="submission" date="2014-12" db="EMBL/GenBank/DDBJ databases">
        <authorList>
            <person name="Hall J."/>
        </authorList>
    </citation>
    <scope>NUCLEOTIDE SEQUENCE [LARGE SCALE GENOMIC DNA]</scope>
    <source>
        <strain evidence="1">SBW25</strain>
        <plasmid evidence="1">pQBR57</plasmid>
    </source>
</reference>